<dbReference type="Gene3D" id="3.30.70.360">
    <property type="match status" value="1"/>
</dbReference>
<dbReference type="PANTHER" id="PTHR30575:SF0">
    <property type="entry name" value="XAA-ARG DIPEPTIDASE"/>
    <property type="match status" value="1"/>
</dbReference>
<dbReference type="GO" id="GO:0046657">
    <property type="term" value="P:folic acid catabolic process"/>
    <property type="evidence" value="ECO:0007669"/>
    <property type="project" value="TreeGrafter"/>
</dbReference>
<dbReference type="EC" id="3.5.1.-" evidence="4"/>
<dbReference type="Gene3D" id="3.40.630.10">
    <property type="entry name" value="Zn peptidases"/>
    <property type="match status" value="1"/>
</dbReference>
<dbReference type="FunFam" id="3.30.70.360:FF:000004">
    <property type="entry name" value="Peptidase M20 domain-containing protein 2"/>
    <property type="match status" value="1"/>
</dbReference>
<evidence type="ECO:0000256" key="2">
    <source>
        <dbReference type="SAM" id="SignalP"/>
    </source>
</evidence>
<dbReference type="InterPro" id="IPR036264">
    <property type="entry name" value="Bact_exopeptidase_dim_dom"/>
</dbReference>
<dbReference type="Pfam" id="PF07687">
    <property type="entry name" value="M20_dimer"/>
    <property type="match status" value="1"/>
</dbReference>
<proteinExistence type="predicted"/>
<dbReference type="Proteomes" id="UP000315700">
    <property type="component" value="Chromosome"/>
</dbReference>
<dbReference type="InterPro" id="IPR017145">
    <property type="entry name" value="Aminobenzoyl-glu_utiliz_pB"/>
</dbReference>
<dbReference type="GO" id="GO:0016805">
    <property type="term" value="F:dipeptidase activity"/>
    <property type="evidence" value="ECO:0007669"/>
    <property type="project" value="TreeGrafter"/>
</dbReference>
<evidence type="ECO:0000313" key="5">
    <source>
        <dbReference type="Proteomes" id="UP000315700"/>
    </source>
</evidence>
<sequence precursor="true">MPRLIVYATLAIAFLSADVPAFAQSKPLKEAAVKAVTARTDEAWTKAAQIWEWAEPGYQEFKSSKLLADWLESAGFRVTREVAGMPTAFIAEFGEGKPVIALLGEYDALPGLAQEGVPHREPRPGNGYGHGCGHHLFGVASAAACLSIAEQIKAGALKGTVRFYGCPAEEGGGAKAFMARDGLFKDVDVALHWHPGTANSAGDRGTLARIAAKFRFHGKSAHAGGSPEQGRSALDGVELMAHAVEMLREHTPEETRIHHVITSGGQAPNVVPDYAEVYFYVRHPKSLTVRQIFERVEKCAEGAALATETRLEIKHEGGIAEILPNVPMSQVILKNLKDLNKLEYSAKDLEFAARLSETLEKPEPVDRIRIVSDRSGDTGRGSTDVGDVSWVVPTSGFGTACFVPGTPAHSWQAVACGQQPFARDAMMLAAQVLAATTFDLMTRPELVAAARADFARRTDKQKYTPLIAPDQKPPLDYRTPVKSGAAAVE</sequence>
<feature type="chain" id="PRO_5022175093" evidence="2">
    <location>
        <begin position="24"/>
        <end position="489"/>
    </location>
</feature>
<evidence type="ECO:0000256" key="1">
    <source>
        <dbReference type="SAM" id="MobiDB-lite"/>
    </source>
</evidence>
<dbReference type="AlphaFoldDB" id="A0A517SGW2"/>
<dbReference type="SUPFAM" id="SSF53187">
    <property type="entry name" value="Zn-dependent exopeptidases"/>
    <property type="match status" value="1"/>
</dbReference>
<organism evidence="4 5">
    <name type="scientific">Caulifigura coniformis</name>
    <dbReference type="NCBI Taxonomy" id="2527983"/>
    <lineage>
        <taxon>Bacteria</taxon>
        <taxon>Pseudomonadati</taxon>
        <taxon>Planctomycetota</taxon>
        <taxon>Planctomycetia</taxon>
        <taxon>Planctomycetales</taxon>
        <taxon>Planctomycetaceae</taxon>
        <taxon>Caulifigura</taxon>
    </lineage>
</organism>
<feature type="region of interest" description="Disordered" evidence="1">
    <location>
        <begin position="463"/>
        <end position="489"/>
    </location>
</feature>
<name>A0A517SGW2_9PLAN</name>
<dbReference type="InterPro" id="IPR052030">
    <property type="entry name" value="Peptidase_M20/M20A_hydrolases"/>
</dbReference>
<dbReference type="NCBIfam" id="TIGR01891">
    <property type="entry name" value="amidohydrolases"/>
    <property type="match status" value="1"/>
</dbReference>
<dbReference type="OrthoDB" id="9781032at2"/>
<dbReference type="RefSeq" id="WP_145031127.1">
    <property type="nucleotide sequence ID" value="NZ_CP036271.1"/>
</dbReference>
<dbReference type="FunCoup" id="A0A517SGW2">
    <property type="interactions" value="168"/>
</dbReference>
<dbReference type="PIRSF" id="PIRSF037227">
    <property type="entry name" value="Aminobenzoyl-glu_utiliz_pB"/>
    <property type="match status" value="1"/>
</dbReference>
<dbReference type="KEGG" id="ccos:Pan44_34120"/>
<dbReference type="InterPro" id="IPR017439">
    <property type="entry name" value="Amidohydrolase"/>
</dbReference>
<gene>
    <name evidence="4" type="primary">abgB</name>
    <name evidence="4" type="ORF">Pan44_34120</name>
</gene>
<evidence type="ECO:0000313" key="4">
    <source>
        <dbReference type="EMBL" id="QDT55369.1"/>
    </source>
</evidence>
<dbReference type="PANTHER" id="PTHR30575">
    <property type="entry name" value="PEPTIDASE M20"/>
    <property type="match status" value="1"/>
</dbReference>
<reference evidence="4 5" key="1">
    <citation type="submission" date="2019-02" db="EMBL/GenBank/DDBJ databases">
        <title>Deep-cultivation of Planctomycetes and their phenomic and genomic characterization uncovers novel biology.</title>
        <authorList>
            <person name="Wiegand S."/>
            <person name="Jogler M."/>
            <person name="Boedeker C."/>
            <person name="Pinto D."/>
            <person name="Vollmers J."/>
            <person name="Rivas-Marin E."/>
            <person name="Kohn T."/>
            <person name="Peeters S.H."/>
            <person name="Heuer A."/>
            <person name="Rast P."/>
            <person name="Oberbeckmann S."/>
            <person name="Bunk B."/>
            <person name="Jeske O."/>
            <person name="Meyerdierks A."/>
            <person name="Storesund J.E."/>
            <person name="Kallscheuer N."/>
            <person name="Luecker S."/>
            <person name="Lage O.M."/>
            <person name="Pohl T."/>
            <person name="Merkel B.J."/>
            <person name="Hornburger P."/>
            <person name="Mueller R.-W."/>
            <person name="Bruemmer F."/>
            <person name="Labrenz M."/>
            <person name="Spormann A.M."/>
            <person name="Op den Camp H."/>
            <person name="Overmann J."/>
            <person name="Amann R."/>
            <person name="Jetten M.S.M."/>
            <person name="Mascher T."/>
            <person name="Medema M.H."/>
            <person name="Devos D.P."/>
            <person name="Kaster A.-K."/>
            <person name="Ovreas L."/>
            <person name="Rohde M."/>
            <person name="Galperin M.Y."/>
            <person name="Jogler C."/>
        </authorList>
    </citation>
    <scope>NUCLEOTIDE SEQUENCE [LARGE SCALE GENOMIC DNA]</scope>
    <source>
        <strain evidence="4 5">Pan44</strain>
    </source>
</reference>
<dbReference type="GO" id="GO:0005737">
    <property type="term" value="C:cytoplasm"/>
    <property type="evidence" value="ECO:0007669"/>
    <property type="project" value="TreeGrafter"/>
</dbReference>
<feature type="domain" description="Peptidase M20 dimerisation" evidence="3">
    <location>
        <begin position="210"/>
        <end position="304"/>
    </location>
</feature>
<protein>
    <submittedName>
        <fullName evidence="4">p-aminobenzoyl-glutamate hydrolase subunit B</fullName>
        <ecNumber evidence="4">3.5.1.-</ecNumber>
    </submittedName>
</protein>
<keyword evidence="5" id="KW-1185">Reference proteome</keyword>
<dbReference type="InterPro" id="IPR011650">
    <property type="entry name" value="Peptidase_M20_dimer"/>
</dbReference>
<keyword evidence="2" id="KW-0732">Signal</keyword>
<dbReference type="InParanoid" id="A0A517SGW2"/>
<dbReference type="EMBL" id="CP036271">
    <property type="protein sequence ID" value="QDT55369.1"/>
    <property type="molecule type" value="Genomic_DNA"/>
</dbReference>
<dbReference type="GO" id="GO:0071713">
    <property type="term" value="F:para-aminobenzoyl-glutamate hydrolase activity"/>
    <property type="evidence" value="ECO:0007669"/>
    <property type="project" value="TreeGrafter"/>
</dbReference>
<dbReference type="SUPFAM" id="SSF55031">
    <property type="entry name" value="Bacterial exopeptidase dimerisation domain"/>
    <property type="match status" value="1"/>
</dbReference>
<feature type="signal peptide" evidence="2">
    <location>
        <begin position="1"/>
        <end position="23"/>
    </location>
</feature>
<keyword evidence="4" id="KW-0378">Hydrolase</keyword>
<evidence type="ECO:0000259" key="3">
    <source>
        <dbReference type="Pfam" id="PF07687"/>
    </source>
</evidence>
<accession>A0A517SGW2</accession>